<feature type="region of interest" description="Disordered" evidence="1">
    <location>
        <begin position="276"/>
        <end position="313"/>
    </location>
</feature>
<feature type="region of interest" description="Disordered" evidence="1">
    <location>
        <begin position="1"/>
        <end position="24"/>
    </location>
</feature>
<gene>
    <name evidence="2" type="ORF">Hamer_G030483</name>
</gene>
<dbReference type="AlphaFoldDB" id="A0A8J5K1R5"/>
<protein>
    <submittedName>
        <fullName evidence="2">Uncharacterized protein</fullName>
    </submittedName>
</protein>
<comment type="caution">
    <text evidence="2">The sequence shown here is derived from an EMBL/GenBank/DDBJ whole genome shotgun (WGS) entry which is preliminary data.</text>
</comment>
<feature type="non-terminal residue" evidence="2">
    <location>
        <position position="313"/>
    </location>
</feature>
<keyword evidence="3" id="KW-1185">Reference proteome</keyword>
<feature type="compositionally biased region" description="Basic and acidic residues" evidence="1">
    <location>
        <begin position="1"/>
        <end position="23"/>
    </location>
</feature>
<dbReference type="Proteomes" id="UP000747542">
    <property type="component" value="Unassembled WGS sequence"/>
</dbReference>
<organism evidence="2 3">
    <name type="scientific">Homarus americanus</name>
    <name type="common">American lobster</name>
    <dbReference type="NCBI Taxonomy" id="6706"/>
    <lineage>
        <taxon>Eukaryota</taxon>
        <taxon>Metazoa</taxon>
        <taxon>Ecdysozoa</taxon>
        <taxon>Arthropoda</taxon>
        <taxon>Crustacea</taxon>
        <taxon>Multicrustacea</taxon>
        <taxon>Malacostraca</taxon>
        <taxon>Eumalacostraca</taxon>
        <taxon>Eucarida</taxon>
        <taxon>Decapoda</taxon>
        <taxon>Pleocyemata</taxon>
        <taxon>Astacidea</taxon>
        <taxon>Nephropoidea</taxon>
        <taxon>Nephropidae</taxon>
        <taxon>Homarus</taxon>
    </lineage>
</organism>
<evidence type="ECO:0000256" key="1">
    <source>
        <dbReference type="SAM" id="MobiDB-lite"/>
    </source>
</evidence>
<accession>A0A8J5K1R5</accession>
<name>A0A8J5K1R5_HOMAM</name>
<sequence>MEGTEEARVKRRHGGDDKEDSLLMKKRSGRVWEDNFTAGEILVLGGEDLKREDDGDDNKWQVKKKRKKRKKNRHKKPTNEVTEEKNGFSKLKSKLRGMKKDEEREEKIFSLSMVEEENILDDQEAISQVRDVTSLSLLLPMEETHRRGGEDPQQVWEVVSVSRSIARESEDNQSATARSSWTLHVADGSRQHSGGGGVMEFESCADYADALEKILGHSYSCDLDLGSYGLDLHNCGLDHSNCGLDFGCKASQNTTSELVSSLLSYKSPIPSGLPPFTYPWGSEGRRKEGRKERRTGRLEKAGIGERLEEKGTV</sequence>
<evidence type="ECO:0000313" key="3">
    <source>
        <dbReference type="Proteomes" id="UP000747542"/>
    </source>
</evidence>
<feature type="compositionally biased region" description="Basic residues" evidence="1">
    <location>
        <begin position="61"/>
        <end position="76"/>
    </location>
</feature>
<reference evidence="2" key="1">
    <citation type="journal article" date="2021" name="Sci. Adv.">
        <title>The American lobster genome reveals insights on longevity, neural, and immune adaptations.</title>
        <authorList>
            <person name="Polinski J.M."/>
            <person name="Zimin A.V."/>
            <person name="Clark K.F."/>
            <person name="Kohn A.B."/>
            <person name="Sadowski N."/>
            <person name="Timp W."/>
            <person name="Ptitsyn A."/>
            <person name="Khanna P."/>
            <person name="Romanova D.Y."/>
            <person name="Williams P."/>
            <person name="Greenwood S.J."/>
            <person name="Moroz L.L."/>
            <person name="Walt D.R."/>
            <person name="Bodnar A.G."/>
        </authorList>
    </citation>
    <scope>NUCLEOTIDE SEQUENCE</scope>
    <source>
        <strain evidence="2">GMGI-L3</strain>
    </source>
</reference>
<evidence type="ECO:0000313" key="2">
    <source>
        <dbReference type="EMBL" id="KAG7165869.1"/>
    </source>
</evidence>
<proteinExistence type="predicted"/>
<feature type="region of interest" description="Disordered" evidence="1">
    <location>
        <begin position="47"/>
        <end position="87"/>
    </location>
</feature>
<feature type="compositionally biased region" description="Basic and acidic residues" evidence="1">
    <location>
        <begin position="47"/>
        <end position="60"/>
    </location>
</feature>
<dbReference type="EMBL" id="JAHLQT010023210">
    <property type="protein sequence ID" value="KAG7165869.1"/>
    <property type="molecule type" value="Genomic_DNA"/>
</dbReference>
<feature type="compositionally biased region" description="Basic and acidic residues" evidence="1">
    <location>
        <begin position="283"/>
        <end position="313"/>
    </location>
</feature>